<dbReference type="InterPro" id="IPR001841">
    <property type="entry name" value="Znf_RING"/>
</dbReference>
<gene>
    <name evidence="6" type="ORF">PMAYCL1PPCAC_11549</name>
</gene>
<reference evidence="7" key="1">
    <citation type="submission" date="2022-10" db="EMBL/GenBank/DDBJ databases">
        <title>Genome assembly of Pristionchus species.</title>
        <authorList>
            <person name="Yoshida K."/>
            <person name="Sommer R.J."/>
        </authorList>
    </citation>
    <scope>NUCLEOTIDE SEQUENCE [LARGE SCALE GENOMIC DNA]</scope>
    <source>
        <strain evidence="7">RS5460</strain>
    </source>
</reference>
<dbReference type="Gene3D" id="3.30.40.10">
    <property type="entry name" value="Zinc/RING finger domain, C3HC4 (zinc finger)"/>
    <property type="match status" value="1"/>
</dbReference>
<dbReference type="PANTHER" id="PTHR16450:SF1">
    <property type="entry name" value="PROTEIN CBG12045"/>
    <property type="match status" value="1"/>
</dbReference>
<sequence>STRYTRCCVVCVIENPRQRAVFTRCGHIVCYPCAVDNSRSPATEGKCVYCRAVSGFVKLFEDECGEKKNDVIDENRSMMRTIIDCGKTAEGGRFHSLLSNPFTWSIVRDATCIGLGLVLFQRAPPNARIFVGIQLFALAN</sequence>
<feature type="non-terminal residue" evidence="6">
    <location>
        <position position="140"/>
    </location>
</feature>
<evidence type="ECO:0000256" key="3">
    <source>
        <dbReference type="ARBA" id="ARBA00022833"/>
    </source>
</evidence>
<dbReference type="SUPFAM" id="SSF57850">
    <property type="entry name" value="RING/U-box"/>
    <property type="match status" value="1"/>
</dbReference>
<dbReference type="GO" id="GO:0008270">
    <property type="term" value="F:zinc ion binding"/>
    <property type="evidence" value="ECO:0007669"/>
    <property type="project" value="UniProtKB-KW"/>
</dbReference>
<keyword evidence="7" id="KW-1185">Reference proteome</keyword>
<comment type="caution">
    <text evidence="6">The sequence shown here is derived from an EMBL/GenBank/DDBJ whole genome shotgun (WGS) entry which is preliminary data.</text>
</comment>
<accession>A0AAN4ZL57</accession>
<proteinExistence type="predicted"/>
<dbReference type="PROSITE" id="PS00518">
    <property type="entry name" value="ZF_RING_1"/>
    <property type="match status" value="1"/>
</dbReference>
<dbReference type="InterPro" id="IPR017907">
    <property type="entry name" value="Znf_RING_CS"/>
</dbReference>
<keyword evidence="3" id="KW-0862">Zinc</keyword>
<keyword evidence="2 4" id="KW-0863">Zinc-finger</keyword>
<dbReference type="PANTHER" id="PTHR16450">
    <property type="entry name" value="RING FINGER PROTEIN 186"/>
    <property type="match status" value="1"/>
</dbReference>
<dbReference type="EMBL" id="BTRK01000003">
    <property type="protein sequence ID" value="GMR41354.1"/>
    <property type="molecule type" value="Genomic_DNA"/>
</dbReference>
<evidence type="ECO:0000256" key="2">
    <source>
        <dbReference type="ARBA" id="ARBA00022771"/>
    </source>
</evidence>
<evidence type="ECO:0000256" key="4">
    <source>
        <dbReference type="PROSITE-ProRule" id="PRU00175"/>
    </source>
</evidence>
<keyword evidence="1" id="KW-0479">Metal-binding</keyword>
<protein>
    <recommendedName>
        <fullName evidence="5">RING-type domain-containing protein</fullName>
    </recommendedName>
</protein>
<name>A0AAN4ZL57_9BILA</name>
<evidence type="ECO:0000313" key="6">
    <source>
        <dbReference type="EMBL" id="GMR41354.1"/>
    </source>
</evidence>
<dbReference type="AlphaFoldDB" id="A0AAN4ZL57"/>
<feature type="domain" description="RING-type" evidence="5">
    <location>
        <begin position="8"/>
        <end position="51"/>
    </location>
</feature>
<dbReference type="Proteomes" id="UP001328107">
    <property type="component" value="Unassembled WGS sequence"/>
</dbReference>
<evidence type="ECO:0000259" key="5">
    <source>
        <dbReference type="PROSITE" id="PS50089"/>
    </source>
</evidence>
<feature type="non-terminal residue" evidence="6">
    <location>
        <position position="1"/>
    </location>
</feature>
<dbReference type="InterPro" id="IPR013083">
    <property type="entry name" value="Znf_RING/FYVE/PHD"/>
</dbReference>
<dbReference type="PROSITE" id="PS50089">
    <property type="entry name" value="ZF_RING_2"/>
    <property type="match status" value="1"/>
</dbReference>
<organism evidence="6 7">
    <name type="scientific">Pristionchus mayeri</name>
    <dbReference type="NCBI Taxonomy" id="1317129"/>
    <lineage>
        <taxon>Eukaryota</taxon>
        <taxon>Metazoa</taxon>
        <taxon>Ecdysozoa</taxon>
        <taxon>Nematoda</taxon>
        <taxon>Chromadorea</taxon>
        <taxon>Rhabditida</taxon>
        <taxon>Rhabditina</taxon>
        <taxon>Diplogasteromorpha</taxon>
        <taxon>Diplogasteroidea</taxon>
        <taxon>Neodiplogasteridae</taxon>
        <taxon>Pristionchus</taxon>
    </lineage>
</organism>
<evidence type="ECO:0000256" key="1">
    <source>
        <dbReference type="ARBA" id="ARBA00022723"/>
    </source>
</evidence>
<evidence type="ECO:0000313" key="7">
    <source>
        <dbReference type="Proteomes" id="UP001328107"/>
    </source>
</evidence>